<evidence type="ECO:0000313" key="6">
    <source>
        <dbReference type="Proteomes" id="UP000283254"/>
    </source>
</evidence>
<dbReference type="Gene3D" id="3.40.50.970">
    <property type="match status" value="1"/>
</dbReference>
<dbReference type="EMBL" id="JSAB01000096">
    <property type="protein sequence ID" value="RNF30673.1"/>
    <property type="molecule type" value="Genomic_DNA"/>
</dbReference>
<dbReference type="InterPro" id="IPR029061">
    <property type="entry name" value="THDP-binding"/>
</dbReference>
<comment type="caution">
    <text evidence="5">The sequence shown here is derived from an EMBL/GenBank/DDBJ whole genome shotgun (WGS) entry which is preliminary data.</text>
</comment>
<dbReference type="SUPFAM" id="SSF52518">
    <property type="entry name" value="Thiamin diphosphate-binding fold (THDP-binding)"/>
    <property type="match status" value="1"/>
</dbReference>
<dbReference type="CDD" id="cd02012">
    <property type="entry name" value="TPP_TK"/>
    <property type="match status" value="1"/>
</dbReference>
<evidence type="ECO:0000256" key="1">
    <source>
        <dbReference type="ARBA" id="ARBA00001964"/>
    </source>
</evidence>
<keyword evidence="3" id="KW-0786">Thiamine pyrophosphate</keyword>
<evidence type="ECO:0000259" key="4">
    <source>
        <dbReference type="Pfam" id="PF00456"/>
    </source>
</evidence>
<gene>
    <name evidence="5" type="ORF">NM04_11350</name>
</gene>
<dbReference type="PANTHER" id="PTHR47514:SF1">
    <property type="entry name" value="TRANSKETOLASE N-TERMINAL SECTION-RELATED"/>
    <property type="match status" value="1"/>
</dbReference>
<accession>A0A422QL52</accession>
<proteinExistence type="inferred from homology"/>
<dbReference type="OrthoDB" id="8732661at2"/>
<dbReference type="AlphaFoldDB" id="A0A422QL52"/>
<comment type="cofactor">
    <cofactor evidence="1">
        <name>thiamine diphosphate</name>
        <dbReference type="ChEBI" id="CHEBI:58937"/>
    </cofactor>
</comment>
<evidence type="ECO:0000313" key="5">
    <source>
        <dbReference type="EMBL" id="RNF30673.1"/>
    </source>
</evidence>
<protein>
    <submittedName>
        <fullName evidence="5">Transketolase</fullName>
    </submittedName>
</protein>
<comment type="similarity">
    <text evidence="2">Belongs to the transketolase family.</text>
</comment>
<dbReference type="Pfam" id="PF00456">
    <property type="entry name" value="Transketolase_N"/>
    <property type="match status" value="1"/>
</dbReference>
<dbReference type="InterPro" id="IPR005474">
    <property type="entry name" value="Transketolase_N"/>
</dbReference>
<name>A0A422QL52_9BURK</name>
<dbReference type="Proteomes" id="UP000283254">
    <property type="component" value="Unassembled WGS sequence"/>
</dbReference>
<dbReference type="PANTHER" id="PTHR47514">
    <property type="entry name" value="TRANSKETOLASE N-TERMINAL SECTION-RELATED"/>
    <property type="match status" value="1"/>
</dbReference>
<sequence>MPDSGDTIATATRVHAAQATASFDTLRTHAWRMRRFALRMGEVQGQGYVGQALGWADVLAVAYCHAMNIDPAEPEWEGRDRFLLSHGHYAIAQYAALFEAGVLAEAELESYGADDSRLPMSGMATYTPGMEISGGSLGQGLAIGVGMALGMRMKGSQARVFNSMSDGELDEGAVWEAALSASHHGLSNLINLVDINRQQADGVSHEILNFEPLADKWAAFGWHVQRVDGNDLAAVIAAFDAALALPDAKPRVILFDTLMGKGVPFLEQREKNHFIRVEADEWQQAIAALDAGYASQGSQA</sequence>
<evidence type="ECO:0000256" key="3">
    <source>
        <dbReference type="ARBA" id="ARBA00023052"/>
    </source>
</evidence>
<organism evidence="5 6">
    <name type="scientific">Massilia aurea</name>
    <dbReference type="NCBI Taxonomy" id="373040"/>
    <lineage>
        <taxon>Bacteria</taxon>
        <taxon>Pseudomonadati</taxon>
        <taxon>Pseudomonadota</taxon>
        <taxon>Betaproteobacteria</taxon>
        <taxon>Burkholderiales</taxon>
        <taxon>Oxalobacteraceae</taxon>
        <taxon>Telluria group</taxon>
        <taxon>Massilia</taxon>
    </lineage>
</organism>
<evidence type="ECO:0000256" key="2">
    <source>
        <dbReference type="ARBA" id="ARBA00007131"/>
    </source>
</evidence>
<reference evidence="5" key="1">
    <citation type="submission" date="2014-10" db="EMBL/GenBank/DDBJ databases">
        <title>Massilia sp. genome.</title>
        <authorList>
            <person name="Xu B."/>
            <person name="Dai L."/>
            <person name="Huang Z."/>
        </authorList>
    </citation>
    <scope>NUCLEOTIDE SEQUENCE [LARGE SCALE GENOMIC DNA]</scope>
    <source>
        <strain evidence="5">CFS-1</strain>
    </source>
</reference>
<keyword evidence="6" id="KW-1185">Reference proteome</keyword>
<feature type="domain" description="Transketolase N-terminal" evidence="4">
    <location>
        <begin position="36"/>
        <end position="285"/>
    </location>
</feature>